<dbReference type="STRING" id="223786.SAMN05216234_1289"/>
<organism evidence="1 2">
    <name type="scientific">Hydrogenimonas thermophila</name>
    <dbReference type="NCBI Taxonomy" id="223786"/>
    <lineage>
        <taxon>Bacteria</taxon>
        <taxon>Pseudomonadati</taxon>
        <taxon>Campylobacterota</taxon>
        <taxon>Epsilonproteobacteria</taxon>
        <taxon>Campylobacterales</taxon>
        <taxon>Hydrogenimonadaceae</taxon>
        <taxon>Hydrogenimonas</taxon>
    </lineage>
</organism>
<dbReference type="RefSeq" id="WP_092913054.1">
    <property type="nucleotide sequence ID" value="NZ_FOXB01000028.1"/>
</dbReference>
<dbReference type="EMBL" id="FOXB01000028">
    <property type="protein sequence ID" value="SFP60379.1"/>
    <property type="molecule type" value="Genomic_DNA"/>
</dbReference>
<keyword evidence="2" id="KW-1185">Reference proteome</keyword>
<evidence type="ECO:0000313" key="2">
    <source>
        <dbReference type="Proteomes" id="UP000199227"/>
    </source>
</evidence>
<dbReference type="InterPro" id="IPR006521">
    <property type="entry name" value="Tail_protein_I"/>
</dbReference>
<evidence type="ECO:0000313" key="1">
    <source>
        <dbReference type="EMBL" id="SFP60379.1"/>
    </source>
</evidence>
<protein>
    <submittedName>
        <fullName evidence="1">Phage tail protein (Tail_P2_I)</fullName>
    </submittedName>
</protein>
<sequence length="238" mass="27211">MLPDYVSEELKAYFEVSSEDRRALLKEELFDDDPLSCDERYLPFFALELGVKIDDLSVPKQREAIANAIDELKRAGTVSYLKNNLKADVENELVELDDFHFRMDLFTQNIDEKFDEVRLGSIRQRVESFKNVRSVFDGVSFKLFFDEQVKVSGASSFKPKINQDANVGFRFEGLGFRTNGTVNTKIELNQVATYELHPTTSILNPTSYILNPTLKKEATIETTLDSINQIQGAMTWQV</sequence>
<name>A0A1I5RPA6_9BACT</name>
<proteinExistence type="predicted"/>
<gene>
    <name evidence="1" type="ORF">SAMN05216234_1289</name>
</gene>
<dbReference type="Pfam" id="PF09684">
    <property type="entry name" value="Tail_P2_I"/>
    <property type="match status" value="1"/>
</dbReference>
<accession>A0A1I5RPA6</accession>
<dbReference type="OrthoDB" id="90759at2"/>
<reference evidence="1 2" key="1">
    <citation type="submission" date="2016-10" db="EMBL/GenBank/DDBJ databases">
        <authorList>
            <person name="de Groot N.N."/>
        </authorList>
    </citation>
    <scope>NUCLEOTIDE SEQUENCE [LARGE SCALE GENOMIC DNA]</scope>
    <source>
        <strain evidence="1 2">EP1-55-1</strain>
    </source>
</reference>
<dbReference type="Proteomes" id="UP000199227">
    <property type="component" value="Unassembled WGS sequence"/>
</dbReference>
<dbReference type="AlphaFoldDB" id="A0A1I5RPA6"/>